<proteinExistence type="predicted"/>
<organism evidence="2 3">
    <name type="scientific">Psophocarpus tetragonolobus</name>
    <name type="common">Winged bean</name>
    <name type="synonym">Dolichos tetragonolobus</name>
    <dbReference type="NCBI Taxonomy" id="3891"/>
    <lineage>
        <taxon>Eukaryota</taxon>
        <taxon>Viridiplantae</taxon>
        <taxon>Streptophyta</taxon>
        <taxon>Embryophyta</taxon>
        <taxon>Tracheophyta</taxon>
        <taxon>Spermatophyta</taxon>
        <taxon>Magnoliopsida</taxon>
        <taxon>eudicotyledons</taxon>
        <taxon>Gunneridae</taxon>
        <taxon>Pentapetalae</taxon>
        <taxon>rosids</taxon>
        <taxon>fabids</taxon>
        <taxon>Fabales</taxon>
        <taxon>Fabaceae</taxon>
        <taxon>Papilionoideae</taxon>
        <taxon>50 kb inversion clade</taxon>
        <taxon>NPAAA clade</taxon>
        <taxon>indigoferoid/millettioid clade</taxon>
        <taxon>Phaseoleae</taxon>
        <taxon>Psophocarpus</taxon>
    </lineage>
</organism>
<keyword evidence="3" id="KW-1185">Reference proteome</keyword>
<name>A0AAN9XR61_PSOTE</name>
<keyword evidence="1" id="KW-1133">Transmembrane helix</keyword>
<dbReference type="EMBL" id="JAYMYS010000002">
    <property type="protein sequence ID" value="KAK7404241.1"/>
    <property type="molecule type" value="Genomic_DNA"/>
</dbReference>
<gene>
    <name evidence="2" type="ORF">VNO78_04956</name>
</gene>
<evidence type="ECO:0000256" key="1">
    <source>
        <dbReference type="SAM" id="Phobius"/>
    </source>
</evidence>
<dbReference type="Proteomes" id="UP001386955">
    <property type="component" value="Unassembled WGS sequence"/>
</dbReference>
<dbReference type="AlphaFoldDB" id="A0AAN9XR61"/>
<feature type="transmembrane region" description="Helical" evidence="1">
    <location>
        <begin position="12"/>
        <end position="34"/>
    </location>
</feature>
<evidence type="ECO:0000313" key="2">
    <source>
        <dbReference type="EMBL" id="KAK7404241.1"/>
    </source>
</evidence>
<sequence>MFPFESLFELLWQLVPGVSCLYFSVVNFCCYRLLLHSRLILTYNSGDELKFFLFGIRWVKAEVKMIVKCLFSCVAGRR</sequence>
<protein>
    <submittedName>
        <fullName evidence="2">Uncharacterized protein</fullName>
    </submittedName>
</protein>
<comment type="caution">
    <text evidence="2">The sequence shown here is derived from an EMBL/GenBank/DDBJ whole genome shotgun (WGS) entry which is preliminary data.</text>
</comment>
<evidence type="ECO:0000313" key="3">
    <source>
        <dbReference type="Proteomes" id="UP001386955"/>
    </source>
</evidence>
<keyword evidence="1" id="KW-0472">Membrane</keyword>
<accession>A0AAN9XR61</accession>
<reference evidence="2 3" key="1">
    <citation type="submission" date="2024-01" db="EMBL/GenBank/DDBJ databases">
        <title>The genomes of 5 underutilized Papilionoideae crops provide insights into root nodulation and disease resistanc.</title>
        <authorList>
            <person name="Jiang F."/>
        </authorList>
    </citation>
    <scope>NUCLEOTIDE SEQUENCE [LARGE SCALE GENOMIC DNA]</scope>
    <source>
        <strain evidence="2">DUOXIRENSHENG_FW03</strain>
        <tissue evidence="2">Leaves</tissue>
    </source>
</reference>
<keyword evidence="1" id="KW-0812">Transmembrane</keyword>